<reference evidence="1 2" key="1">
    <citation type="submission" date="2019-05" db="EMBL/GenBank/DDBJ databases">
        <authorList>
            <person name="Qu J.-H."/>
        </authorList>
    </citation>
    <scope>NUCLEOTIDE SEQUENCE [LARGE SCALE GENOMIC DNA]</scope>
    <source>
        <strain evidence="1 2">T17</strain>
    </source>
</reference>
<dbReference type="OrthoDB" id="964185at2"/>
<dbReference type="AlphaFoldDB" id="A0A5R9L2S3"/>
<evidence type="ECO:0000313" key="2">
    <source>
        <dbReference type="Proteomes" id="UP000306402"/>
    </source>
</evidence>
<sequence>MEESADVSKKVEAMLAEGRVAIDDARSYLISRGEVVDLSEWVTIKEYCKRFNIKNIETVLNWINRGIVPKENVVIVEEFNNTKLIKAIPYQVAAHVS</sequence>
<name>A0A5R9L2S3_9BACT</name>
<keyword evidence="2" id="KW-1185">Reference proteome</keyword>
<evidence type="ECO:0000313" key="1">
    <source>
        <dbReference type="EMBL" id="TLV02721.1"/>
    </source>
</evidence>
<dbReference type="Proteomes" id="UP000306402">
    <property type="component" value="Unassembled WGS sequence"/>
</dbReference>
<proteinExistence type="predicted"/>
<dbReference type="RefSeq" id="WP_138363931.1">
    <property type="nucleotide sequence ID" value="NZ_VCEJ01000002.1"/>
</dbReference>
<gene>
    <name evidence="1" type="ORF">FEN17_03625</name>
</gene>
<dbReference type="EMBL" id="VCEJ01000002">
    <property type="protein sequence ID" value="TLV02721.1"/>
    <property type="molecule type" value="Genomic_DNA"/>
</dbReference>
<comment type="caution">
    <text evidence="1">The sequence shown here is derived from an EMBL/GenBank/DDBJ whole genome shotgun (WGS) entry which is preliminary data.</text>
</comment>
<organism evidence="1 2">
    <name type="scientific">Dyadobacter luticola</name>
    <dbReference type="NCBI Taxonomy" id="1979387"/>
    <lineage>
        <taxon>Bacteria</taxon>
        <taxon>Pseudomonadati</taxon>
        <taxon>Bacteroidota</taxon>
        <taxon>Cytophagia</taxon>
        <taxon>Cytophagales</taxon>
        <taxon>Spirosomataceae</taxon>
        <taxon>Dyadobacter</taxon>
    </lineage>
</organism>
<accession>A0A5R9L2S3</accession>
<protein>
    <submittedName>
        <fullName evidence="1">Uncharacterized protein</fullName>
    </submittedName>
</protein>